<organism evidence="5 6">
    <name type="scientific">Halobacteriovorax vibrionivorans</name>
    <dbReference type="NCBI Taxonomy" id="2152716"/>
    <lineage>
        <taxon>Bacteria</taxon>
        <taxon>Pseudomonadati</taxon>
        <taxon>Bdellovibrionota</taxon>
        <taxon>Bacteriovoracia</taxon>
        <taxon>Bacteriovoracales</taxon>
        <taxon>Halobacteriovoraceae</taxon>
        <taxon>Halobacteriovorax</taxon>
    </lineage>
</organism>
<dbReference type="PANTHER" id="PTHR45586">
    <property type="entry name" value="TPR REPEAT-CONTAINING PROTEIN PA4667"/>
    <property type="match status" value="1"/>
</dbReference>
<dbReference type="EMBL" id="QDKL01000001">
    <property type="protein sequence ID" value="RZF22668.1"/>
    <property type="molecule type" value="Genomic_DNA"/>
</dbReference>
<evidence type="ECO:0000313" key="5">
    <source>
        <dbReference type="EMBL" id="RZF22668.1"/>
    </source>
</evidence>
<dbReference type="InterPro" id="IPR051012">
    <property type="entry name" value="CellSynth/LPSAsmb/PSIAsmb"/>
</dbReference>
<dbReference type="PANTHER" id="PTHR45586:SF1">
    <property type="entry name" value="LIPOPOLYSACCHARIDE ASSEMBLY PROTEIN B"/>
    <property type="match status" value="1"/>
</dbReference>
<keyword evidence="6" id="KW-1185">Reference proteome</keyword>
<evidence type="ECO:0000313" key="6">
    <source>
        <dbReference type="Proteomes" id="UP000443582"/>
    </source>
</evidence>
<comment type="caution">
    <text evidence="5">The sequence shown here is derived from an EMBL/GenBank/DDBJ whole genome shotgun (WGS) entry which is preliminary data.</text>
</comment>
<gene>
    <name evidence="5" type="ORF">DAY19_02535</name>
</gene>
<dbReference type="SMART" id="SM00028">
    <property type="entry name" value="TPR"/>
    <property type="match status" value="5"/>
</dbReference>
<dbReference type="RefSeq" id="WP_114705612.1">
    <property type="nucleotide sequence ID" value="NZ_QDKL01000001.1"/>
</dbReference>
<name>A0ABY0IKJ7_9BACT</name>
<dbReference type="InterPro" id="IPR011990">
    <property type="entry name" value="TPR-like_helical_dom_sf"/>
</dbReference>
<feature type="repeat" description="TPR" evidence="3">
    <location>
        <begin position="33"/>
        <end position="66"/>
    </location>
</feature>
<keyword evidence="2 3" id="KW-0802">TPR repeat</keyword>
<dbReference type="Proteomes" id="UP000443582">
    <property type="component" value="Unassembled WGS sequence"/>
</dbReference>
<sequence>MRKRNSLLFIVISLVFLMTSCSSGQKDNSDKKAELFYTYGTQKMIDQEYSQALEALENANQLKPNDTKTLNNLGLAYFFKDRPEKAKRLILKAIEIDPKNSDARNNLASIYFKEGKIDLAEKQYKEVLKDLVYRYTYRVKYNLSLIELKRGNKQKAKDYLKEVLGYTLDYCPAPYQLGILLHEEGKIAEAIKNFNIAKTGKCKDQPAAYFELGKVYQTLGEEEKAIAEFNHIIEAFPRTQYAKRSLKFKNKLMKKIYYSKKNKNNNL</sequence>
<evidence type="ECO:0000256" key="4">
    <source>
        <dbReference type="SAM" id="SignalP"/>
    </source>
</evidence>
<evidence type="ECO:0000256" key="1">
    <source>
        <dbReference type="ARBA" id="ARBA00022737"/>
    </source>
</evidence>
<reference evidence="6" key="1">
    <citation type="journal article" date="2019" name="Int. J. Syst. Evol. Microbiol.">
        <title>Halobacteriovorax valvorus sp. nov., a novel prokaryotic predator isolated from coastal seawater of China.</title>
        <authorList>
            <person name="Chen M.-X."/>
        </authorList>
    </citation>
    <scope>NUCLEOTIDE SEQUENCE [LARGE SCALE GENOMIC DNA]</scope>
    <source>
        <strain evidence="6">BL9</strain>
    </source>
</reference>
<dbReference type="PROSITE" id="PS50005">
    <property type="entry name" value="TPR"/>
    <property type="match status" value="3"/>
</dbReference>
<feature type="repeat" description="TPR" evidence="3">
    <location>
        <begin position="67"/>
        <end position="100"/>
    </location>
</feature>
<evidence type="ECO:0000256" key="3">
    <source>
        <dbReference type="PROSITE-ProRule" id="PRU00339"/>
    </source>
</evidence>
<dbReference type="Pfam" id="PF13431">
    <property type="entry name" value="TPR_17"/>
    <property type="match status" value="1"/>
</dbReference>
<keyword evidence="1" id="KW-0677">Repeat</keyword>
<dbReference type="Gene3D" id="1.25.40.10">
    <property type="entry name" value="Tetratricopeptide repeat domain"/>
    <property type="match status" value="2"/>
</dbReference>
<dbReference type="SUPFAM" id="SSF48452">
    <property type="entry name" value="TPR-like"/>
    <property type="match status" value="2"/>
</dbReference>
<proteinExistence type="predicted"/>
<dbReference type="InterPro" id="IPR019734">
    <property type="entry name" value="TPR_rpt"/>
</dbReference>
<dbReference type="PROSITE" id="PS51257">
    <property type="entry name" value="PROKAR_LIPOPROTEIN"/>
    <property type="match status" value="1"/>
</dbReference>
<feature type="signal peptide" evidence="4">
    <location>
        <begin position="1"/>
        <end position="25"/>
    </location>
</feature>
<feature type="chain" id="PRO_5045187963" evidence="4">
    <location>
        <begin position="26"/>
        <end position="267"/>
    </location>
</feature>
<evidence type="ECO:0000256" key="2">
    <source>
        <dbReference type="ARBA" id="ARBA00022803"/>
    </source>
</evidence>
<dbReference type="Pfam" id="PF13181">
    <property type="entry name" value="TPR_8"/>
    <property type="match status" value="2"/>
</dbReference>
<protein>
    <submittedName>
        <fullName evidence="5">Tetratricopeptide repeat protein</fullName>
    </submittedName>
</protein>
<feature type="repeat" description="TPR" evidence="3">
    <location>
        <begin position="206"/>
        <end position="239"/>
    </location>
</feature>
<keyword evidence="4" id="KW-0732">Signal</keyword>
<accession>A0ABY0IKJ7</accession>